<dbReference type="PANTHER" id="PTHR43542">
    <property type="entry name" value="METHYLTRANSFERASE"/>
    <property type="match status" value="1"/>
</dbReference>
<dbReference type="GO" id="GO:0008168">
    <property type="term" value="F:methyltransferase activity"/>
    <property type="evidence" value="ECO:0007669"/>
    <property type="project" value="UniProtKB-KW"/>
</dbReference>
<reference evidence="4" key="1">
    <citation type="submission" date="2016-10" db="EMBL/GenBank/DDBJ databases">
        <authorList>
            <person name="Varghese N."/>
            <person name="Submissions S."/>
        </authorList>
    </citation>
    <scope>NUCLEOTIDE SEQUENCE [LARGE SCALE GENOMIC DNA]</scope>
    <source>
        <strain evidence="4">Gh-105</strain>
    </source>
</reference>
<dbReference type="InterPro" id="IPR029063">
    <property type="entry name" value="SAM-dependent_MTases_sf"/>
</dbReference>
<dbReference type="CDD" id="cd02440">
    <property type="entry name" value="AdoMet_MTases"/>
    <property type="match status" value="1"/>
</dbReference>
<evidence type="ECO:0000313" key="3">
    <source>
        <dbReference type="EMBL" id="SFG54892.1"/>
    </source>
</evidence>
<dbReference type="NCBIfam" id="TIGR00095">
    <property type="entry name" value="16S rRNA (guanine(966)-N(2))-methyltransferase RsmD"/>
    <property type="match status" value="1"/>
</dbReference>
<evidence type="ECO:0000256" key="1">
    <source>
        <dbReference type="ARBA" id="ARBA00022603"/>
    </source>
</evidence>
<sequence>MRIVGGDQRGRRLATPKTDAIRPTSDRLREALFNVLTHAYDDAIVGARVLDLFAGTGALSFEALSRGAAYALLVDEGAEARGLIRENIEAFGAEGRTRLFRRDATRLGPVGTSGTFGLVFCDPPYGRDLAPPALASAATGGWLLPGALVIVEETASVVVTLPPGFTALERRIYGDTAVVFARFAG</sequence>
<dbReference type="STRING" id="582675.SAMN05192565_105129"/>
<gene>
    <name evidence="3" type="ORF">SAMN05192565_105129</name>
</gene>
<dbReference type="Gene3D" id="3.40.50.150">
    <property type="entry name" value="Vaccinia Virus protein VP39"/>
    <property type="match status" value="1"/>
</dbReference>
<dbReference type="PROSITE" id="PS00092">
    <property type="entry name" value="N6_MTASE"/>
    <property type="match status" value="1"/>
</dbReference>
<dbReference type="GO" id="GO:0003676">
    <property type="term" value="F:nucleic acid binding"/>
    <property type="evidence" value="ECO:0007669"/>
    <property type="project" value="InterPro"/>
</dbReference>
<organism evidence="3 4">
    <name type="scientific">Methylobacterium gossipiicola</name>
    <dbReference type="NCBI Taxonomy" id="582675"/>
    <lineage>
        <taxon>Bacteria</taxon>
        <taxon>Pseudomonadati</taxon>
        <taxon>Pseudomonadota</taxon>
        <taxon>Alphaproteobacteria</taxon>
        <taxon>Hyphomicrobiales</taxon>
        <taxon>Methylobacteriaceae</taxon>
        <taxon>Methylobacterium</taxon>
    </lineage>
</organism>
<dbReference type="AlphaFoldDB" id="A0A1I2SQD1"/>
<dbReference type="Pfam" id="PF03602">
    <property type="entry name" value="Cons_hypoth95"/>
    <property type="match status" value="1"/>
</dbReference>
<dbReference type="PIRSF" id="PIRSF004553">
    <property type="entry name" value="CHP00095"/>
    <property type="match status" value="1"/>
</dbReference>
<dbReference type="RefSeq" id="WP_091969965.1">
    <property type="nucleotide sequence ID" value="NZ_FOPM01000005.1"/>
</dbReference>
<protein>
    <submittedName>
        <fullName evidence="3">16S rRNA (Guanine966-N2)-methyltransferase</fullName>
    </submittedName>
</protein>
<accession>A0A1I2SQD1</accession>
<dbReference type="InterPro" id="IPR002052">
    <property type="entry name" value="DNA_methylase_N6_adenine_CS"/>
</dbReference>
<dbReference type="PANTHER" id="PTHR43542:SF1">
    <property type="entry name" value="METHYLTRANSFERASE"/>
    <property type="match status" value="1"/>
</dbReference>
<dbReference type="GO" id="GO:0031167">
    <property type="term" value="P:rRNA methylation"/>
    <property type="evidence" value="ECO:0007669"/>
    <property type="project" value="InterPro"/>
</dbReference>
<proteinExistence type="predicted"/>
<evidence type="ECO:0000313" key="4">
    <source>
        <dbReference type="Proteomes" id="UP000199229"/>
    </source>
</evidence>
<keyword evidence="2 3" id="KW-0808">Transferase</keyword>
<dbReference type="InterPro" id="IPR004398">
    <property type="entry name" value="RNA_MeTrfase_RsmD"/>
</dbReference>
<dbReference type="EMBL" id="FOPM01000005">
    <property type="protein sequence ID" value="SFG54892.1"/>
    <property type="molecule type" value="Genomic_DNA"/>
</dbReference>
<dbReference type="OrthoDB" id="9803017at2"/>
<name>A0A1I2SQD1_9HYPH</name>
<keyword evidence="4" id="KW-1185">Reference proteome</keyword>
<dbReference type="Proteomes" id="UP000199229">
    <property type="component" value="Unassembled WGS sequence"/>
</dbReference>
<keyword evidence="1 3" id="KW-0489">Methyltransferase</keyword>
<evidence type="ECO:0000256" key="2">
    <source>
        <dbReference type="ARBA" id="ARBA00022679"/>
    </source>
</evidence>
<dbReference type="SUPFAM" id="SSF53335">
    <property type="entry name" value="S-adenosyl-L-methionine-dependent methyltransferases"/>
    <property type="match status" value="1"/>
</dbReference>